<dbReference type="Pfam" id="PF07983">
    <property type="entry name" value="X8"/>
    <property type="match status" value="1"/>
</dbReference>
<feature type="domain" description="X8" evidence="3">
    <location>
        <begin position="39"/>
        <end position="115"/>
    </location>
</feature>
<protein>
    <recommendedName>
        <fullName evidence="3">X8 domain-containing protein</fullName>
    </recommendedName>
</protein>
<feature type="chain" id="PRO_5020623245" description="X8 domain-containing protein" evidence="2">
    <location>
        <begin position="24"/>
        <end position="148"/>
    </location>
</feature>
<reference evidence="4 5" key="1">
    <citation type="journal article" date="2018" name="Proc. Natl. Acad. Sci. U.S.A.">
        <title>Draft genome sequence of Camellia sinensis var. sinensis provides insights into the evolution of the tea genome and tea quality.</title>
        <authorList>
            <person name="Wei C."/>
            <person name="Yang H."/>
            <person name="Wang S."/>
            <person name="Zhao J."/>
            <person name="Liu C."/>
            <person name="Gao L."/>
            <person name="Xia E."/>
            <person name="Lu Y."/>
            <person name="Tai Y."/>
            <person name="She G."/>
            <person name="Sun J."/>
            <person name="Cao H."/>
            <person name="Tong W."/>
            <person name="Gao Q."/>
            <person name="Li Y."/>
            <person name="Deng W."/>
            <person name="Jiang X."/>
            <person name="Wang W."/>
            <person name="Chen Q."/>
            <person name="Zhang S."/>
            <person name="Li H."/>
            <person name="Wu J."/>
            <person name="Wang P."/>
            <person name="Li P."/>
            <person name="Shi C."/>
            <person name="Zheng F."/>
            <person name="Jian J."/>
            <person name="Huang B."/>
            <person name="Shan D."/>
            <person name="Shi M."/>
            <person name="Fang C."/>
            <person name="Yue Y."/>
            <person name="Li F."/>
            <person name="Li D."/>
            <person name="Wei S."/>
            <person name="Han B."/>
            <person name="Jiang C."/>
            <person name="Yin Y."/>
            <person name="Xia T."/>
            <person name="Zhang Z."/>
            <person name="Bennetzen J.L."/>
            <person name="Zhao S."/>
            <person name="Wan X."/>
        </authorList>
    </citation>
    <scope>NUCLEOTIDE SEQUENCE [LARGE SCALE GENOMIC DNA]</scope>
    <source>
        <strain evidence="5">cv. Shuchazao</strain>
        <tissue evidence="4">Leaf</tissue>
    </source>
</reference>
<evidence type="ECO:0000313" key="5">
    <source>
        <dbReference type="Proteomes" id="UP000306102"/>
    </source>
</evidence>
<keyword evidence="5" id="KW-1185">Reference proteome</keyword>
<dbReference type="PANTHER" id="PTHR31044">
    <property type="entry name" value="BETA-1,3 GLUCANASE"/>
    <property type="match status" value="1"/>
</dbReference>
<name>A0A4S4ENR7_CAMSN</name>
<evidence type="ECO:0000256" key="1">
    <source>
        <dbReference type="ARBA" id="ARBA00022729"/>
    </source>
</evidence>
<dbReference type="SMART" id="SM00768">
    <property type="entry name" value="X8"/>
    <property type="match status" value="1"/>
</dbReference>
<evidence type="ECO:0000259" key="3">
    <source>
        <dbReference type="SMART" id="SM00768"/>
    </source>
</evidence>
<dbReference type="InterPro" id="IPR044788">
    <property type="entry name" value="X8_dom_prot"/>
</dbReference>
<keyword evidence="1 2" id="KW-0732">Signal</keyword>
<gene>
    <name evidence="4" type="ORF">TEA_017234</name>
</gene>
<comment type="caution">
    <text evidence="4">The sequence shown here is derived from an EMBL/GenBank/DDBJ whole genome shotgun (WGS) entry which is preliminary data.</text>
</comment>
<dbReference type="AlphaFoldDB" id="A0A4S4ENR7"/>
<evidence type="ECO:0000313" key="4">
    <source>
        <dbReference type="EMBL" id="THG18343.1"/>
    </source>
</evidence>
<feature type="signal peptide" evidence="2">
    <location>
        <begin position="1"/>
        <end position="23"/>
    </location>
</feature>
<organism evidence="4 5">
    <name type="scientific">Camellia sinensis var. sinensis</name>
    <name type="common">China tea</name>
    <dbReference type="NCBI Taxonomy" id="542762"/>
    <lineage>
        <taxon>Eukaryota</taxon>
        <taxon>Viridiplantae</taxon>
        <taxon>Streptophyta</taxon>
        <taxon>Embryophyta</taxon>
        <taxon>Tracheophyta</taxon>
        <taxon>Spermatophyta</taxon>
        <taxon>Magnoliopsida</taxon>
        <taxon>eudicotyledons</taxon>
        <taxon>Gunneridae</taxon>
        <taxon>Pentapetalae</taxon>
        <taxon>asterids</taxon>
        <taxon>Ericales</taxon>
        <taxon>Theaceae</taxon>
        <taxon>Camellia</taxon>
    </lineage>
</organism>
<dbReference type="Proteomes" id="UP000306102">
    <property type="component" value="Unassembled WGS sequence"/>
</dbReference>
<sequence>MDKANSSFCFVAFLLCIVVCTCSMDSHTWTEQNKQLSDTWCVANPSASNILLQNNIDFFCTKPGVDCSVIKPGGPCFLPNTVRDHASVVFNLYYKTGALCPSRIGNIVFTDPCKLVIKIFIPLSSMHSQSYDVVEILKHENFETQLFN</sequence>
<dbReference type="PANTHER" id="PTHR31044:SF147">
    <property type="entry name" value="CARBOHYDRATE-BINDING X8 DOMAIN PROTEIN"/>
    <property type="match status" value="1"/>
</dbReference>
<accession>A0A4S4ENR7</accession>
<evidence type="ECO:0000256" key="2">
    <source>
        <dbReference type="SAM" id="SignalP"/>
    </source>
</evidence>
<dbReference type="GO" id="GO:0009506">
    <property type="term" value="C:plasmodesma"/>
    <property type="evidence" value="ECO:0007669"/>
    <property type="project" value="UniProtKB-ARBA"/>
</dbReference>
<dbReference type="InterPro" id="IPR012946">
    <property type="entry name" value="X8"/>
</dbReference>
<proteinExistence type="predicted"/>
<dbReference type="EMBL" id="SDRB02003138">
    <property type="protein sequence ID" value="THG18343.1"/>
    <property type="molecule type" value="Genomic_DNA"/>
</dbReference>